<dbReference type="KEGG" id="tao:THIAE_09685"/>
<feature type="transmembrane region" description="Helical" evidence="1">
    <location>
        <begin position="37"/>
        <end position="65"/>
    </location>
</feature>
<reference evidence="2 3" key="1">
    <citation type="submission" date="2013-12" db="EMBL/GenBank/DDBJ databases">
        <authorList>
            <consortium name="DOE Joint Genome Institute"/>
            <person name="Kappler U."/>
            <person name="Huntemann M."/>
            <person name="Han J."/>
            <person name="Chen A."/>
            <person name="Kyrpides N."/>
            <person name="Mavromatis K."/>
            <person name="Markowitz V."/>
            <person name="Palaniappan K."/>
            <person name="Ivanova N."/>
            <person name="Schaumberg A."/>
            <person name="Pati A."/>
            <person name="Liolios K."/>
            <person name="Nordberg H.P."/>
            <person name="Cantor M.N."/>
            <person name="Hua S.X."/>
            <person name="Woyke T."/>
        </authorList>
    </citation>
    <scope>NUCLEOTIDE SEQUENCE [LARGE SCALE GENOMIC DNA]</scope>
    <source>
        <strain evidence="3">AL2</strain>
    </source>
</reference>
<evidence type="ECO:0000313" key="3">
    <source>
        <dbReference type="Proteomes" id="UP000005380"/>
    </source>
</evidence>
<dbReference type="Proteomes" id="UP000005380">
    <property type="component" value="Chromosome"/>
</dbReference>
<dbReference type="AlphaFoldDB" id="W0DYQ2"/>
<dbReference type="RefSeq" id="WP_006460219.1">
    <property type="nucleotide sequence ID" value="NZ_CP007030.1"/>
</dbReference>
<dbReference type="OrthoDB" id="5673755at2"/>
<dbReference type="STRING" id="717772.THIAE_09685"/>
<gene>
    <name evidence="2" type="ORF">THIAE_09685</name>
</gene>
<dbReference type="eggNOG" id="ENOG503146V">
    <property type="taxonomic scope" value="Bacteria"/>
</dbReference>
<feature type="transmembrane region" description="Helical" evidence="1">
    <location>
        <begin position="6"/>
        <end position="25"/>
    </location>
</feature>
<evidence type="ECO:0000313" key="2">
    <source>
        <dbReference type="EMBL" id="AHF02398.1"/>
    </source>
</evidence>
<sequence length="221" mass="25497">MTEFAVLIGLIFFPGLISAVISERITTHAKPWGVLKYGIYSFVLGLLSYTGLQMIDLIVQAFFIIPDEYEYLLVWNFILDSTSKFSMLEVFWATVFSVPLGFVVAAIINHKIINKLASFLHVSFKYGDENLFSYFLNARDADWVYVRDQSRNLTYEGRILSFSENQSIQELVLCDVIVYGYEDSQEYYSVPKIYLSKKVGEFLIEYVPKENFSKTKESGHE</sequence>
<evidence type="ECO:0000256" key="1">
    <source>
        <dbReference type="SAM" id="Phobius"/>
    </source>
</evidence>
<name>W0DYQ2_9GAMM</name>
<protein>
    <submittedName>
        <fullName evidence="2">Uncharacterized protein</fullName>
    </submittedName>
</protein>
<dbReference type="HOGENOM" id="CLU_103739_0_0_6"/>
<feature type="transmembrane region" description="Helical" evidence="1">
    <location>
        <begin position="85"/>
        <end position="108"/>
    </location>
</feature>
<dbReference type="EMBL" id="CP007030">
    <property type="protein sequence ID" value="AHF02398.1"/>
    <property type="molecule type" value="Genomic_DNA"/>
</dbReference>
<dbReference type="InParanoid" id="W0DYQ2"/>
<keyword evidence="1" id="KW-0812">Transmembrane</keyword>
<keyword evidence="1" id="KW-0472">Membrane</keyword>
<proteinExistence type="predicted"/>
<organism evidence="2 3">
    <name type="scientific">Thiomicrospira aerophila AL3</name>
    <dbReference type="NCBI Taxonomy" id="717772"/>
    <lineage>
        <taxon>Bacteria</taxon>
        <taxon>Pseudomonadati</taxon>
        <taxon>Pseudomonadota</taxon>
        <taxon>Gammaproteobacteria</taxon>
        <taxon>Thiotrichales</taxon>
        <taxon>Piscirickettsiaceae</taxon>
        <taxon>Thiomicrospira</taxon>
    </lineage>
</organism>
<keyword evidence="1" id="KW-1133">Transmembrane helix</keyword>
<accession>W0DYQ2</accession>
<keyword evidence="3" id="KW-1185">Reference proteome</keyword>